<evidence type="ECO:0000256" key="4">
    <source>
        <dbReference type="RuleBase" id="RU000406"/>
    </source>
</evidence>
<keyword evidence="4" id="KW-0964">Secreted</keyword>
<dbReference type="InterPro" id="IPR036438">
    <property type="entry name" value="Insulin-like_sf"/>
</dbReference>
<keyword evidence="3" id="KW-0732">Signal</keyword>
<evidence type="ECO:0000313" key="7">
    <source>
        <dbReference type="Proteomes" id="UP001162164"/>
    </source>
</evidence>
<dbReference type="PRINTS" id="PR00276">
    <property type="entry name" value="INSULINFAMLY"/>
</dbReference>
<dbReference type="InterPro" id="IPR032675">
    <property type="entry name" value="LRR_dom_sf"/>
</dbReference>
<dbReference type="Gene3D" id="3.80.10.10">
    <property type="entry name" value="Ribonuclease Inhibitor"/>
    <property type="match status" value="2"/>
</dbReference>
<dbReference type="PANTHER" id="PTHR13318:SF95">
    <property type="entry name" value="F-BOX PROTEIN YLR352W"/>
    <property type="match status" value="1"/>
</dbReference>
<dbReference type="SUPFAM" id="SSF56994">
    <property type="entry name" value="Insulin-like"/>
    <property type="match status" value="1"/>
</dbReference>
<gene>
    <name evidence="6" type="ORF">NQ317_009735</name>
</gene>
<dbReference type="InterPro" id="IPR022352">
    <property type="entry name" value="Ins/IGF/rlx"/>
</dbReference>
<dbReference type="Pfam" id="PF00049">
    <property type="entry name" value="Insulin"/>
    <property type="match status" value="1"/>
</dbReference>
<accession>A0ABQ9JF32</accession>
<comment type="similarity">
    <text evidence="1 4">Belongs to the insulin family.</text>
</comment>
<keyword evidence="2" id="KW-0165">Cleavage on pair of basic residues</keyword>
<dbReference type="InterPro" id="IPR022353">
    <property type="entry name" value="Insulin_CS"/>
</dbReference>
<evidence type="ECO:0000256" key="3">
    <source>
        <dbReference type="ARBA" id="ARBA00022729"/>
    </source>
</evidence>
<dbReference type="Gene3D" id="1.10.100.10">
    <property type="entry name" value="Insulin-like"/>
    <property type="match status" value="1"/>
</dbReference>
<feature type="domain" description="Insulin-like" evidence="5">
    <location>
        <begin position="65"/>
        <end position="173"/>
    </location>
</feature>
<keyword evidence="7" id="KW-1185">Reference proteome</keyword>
<comment type="subcellular location">
    <subcellularLocation>
        <location evidence="4">Secreted</location>
    </subcellularLocation>
</comment>
<organism evidence="6 7">
    <name type="scientific">Molorchus minor</name>
    <dbReference type="NCBI Taxonomy" id="1323400"/>
    <lineage>
        <taxon>Eukaryota</taxon>
        <taxon>Metazoa</taxon>
        <taxon>Ecdysozoa</taxon>
        <taxon>Arthropoda</taxon>
        <taxon>Hexapoda</taxon>
        <taxon>Insecta</taxon>
        <taxon>Pterygota</taxon>
        <taxon>Neoptera</taxon>
        <taxon>Endopterygota</taxon>
        <taxon>Coleoptera</taxon>
        <taxon>Polyphaga</taxon>
        <taxon>Cucujiformia</taxon>
        <taxon>Chrysomeloidea</taxon>
        <taxon>Cerambycidae</taxon>
        <taxon>Lamiinae</taxon>
        <taxon>Monochamini</taxon>
        <taxon>Molorchus</taxon>
    </lineage>
</organism>
<sequence>MNYAAIELEHLEFWIVFQIRGPFPPTCSKIQGQENMNCKVIFILMMNILYVCSSPYLKHLLTKRSRYCGSSLTDVLSLVCHGIYATPQRRSCKNVINGKLRVFIHRLTVSDMLNYNDFMPEYHFGEHDHGNNGYPFISKEVAEAVIPQKMRRNGVVDECCYNSCSISEMMNYCAPQKQTIDFIVNNLQLWNGNFKQLTLLPNHIKNRILKIFNTSSYFWTGVDFHKLLSAMVNNDTCYINLTATTLDDAMLNTLSDCKNLKKVYLTRTENHIVTTAGLINLFKRANQLLMIQISNCIGVDDSVLDCLADNCPNLMGLDVGGCTNITDNGAKRLATLSNVTWLTFSQTQVSDDGITAIVTSPSGSKIRELRIDNCLNVTEAGLKVIAENCPNIEILMFYNCWSGGGRVSDETISSLYEENLKNLKQINYTITW</sequence>
<dbReference type="SUPFAM" id="SSF52047">
    <property type="entry name" value="RNI-like"/>
    <property type="match status" value="1"/>
</dbReference>
<dbReference type="InterPro" id="IPR006553">
    <property type="entry name" value="Leu-rich_rpt_Cys-con_subtyp"/>
</dbReference>
<dbReference type="PROSITE" id="PS00262">
    <property type="entry name" value="INSULIN"/>
    <property type="match status" value="1"/>
</dbReference>
<proteinExistence type="inferred from homology"/>
<name>A0ABQ9JF32_9CUCU</name>
<evidence type="ECO:0000259" key="5">
    <source>
        <dbReference type="SMART" id="SM00078"/>
    </source>
</evidence>
<dbReference type="Proteomes" id="UP001162164">
    <property type="component" value="Unassembled WGS sequence"/>
</dbReference>
<dbReference type="SMART" id="SM00078">
    <property type="entry name" value="IlGF"/>
    <property type="match status" value="1"/>
</dbReference>
<evidence type="ECO:0000256" key="1">
    <source>
        <dbReference type="ARBA" id="ARBA00009034"/>
    </source>
</evidence>
<dbReference type="EMBL" id="JAPWTJ010000708">
    <property type="protein sequence ID" value="KAJ8976238.1"/>
    <property type="molecule type" value="Genomic_DNA"/>
</dbReference>
<comment type="caution">
    <text evidence="6">The sequence shown here is derived from an EMBL/GenBank/DDBJ whole genome shotgun (WGS) entry which is preliminary data.</text>
</comment>
<reference evidence="6" key="1">
    <citation type="journal article" date="2023" name="Insect Mol. Biol.">
        <title>Genome sequencing provides insights into the evolution of gene families encoding plant cell wall-degrading enzymes in longhorned beetles.</title>
        <authorList>
            <person name="Shin N.R."/>
            <person name="Okamura Y."/>
            <person name="Kirsch R."/>
            <person name="Pauchet Y."/>
        </authorList>
    </citation>
    <scope>NUCLEOTIDE SEQUENCE</scope>
    <source>
        <strain evidence="6">MMC_N1</strain>
    </source>
</reference>
<evidence type="ECO:0000256" key="2">
    <source>
        <dbReference type="ARBA" id="ARBA00022685"/>
    </source>
</evidence>
<dbReference type="SMART" id="SM00367">
    <property type="entry name" value="LRR_CC"/>
    <property type="match status" value="3"/>
</dbReference>
<dbReference type="InterPro" id="IPR016179">
    <property type="entry name" value="Insulin-like"/>
</dbReference>
<dbReference type="Pfam" id="PF25372">
    <property type="entry name" value="DUF7885"/>
    <property type="match status" value="1"/>
</dbReference>
<dbReference type="PANTHER" id="PTHR13318">
    <property type="entry name" value="PARTNER OF PAIRED, ISOFORM B-RELATED"/>
    <property type="match status" value="1"/>
</dbReference>
<dbReference type="InterPro" id="IPR057207">
    <property type="entry name" value="FBXL15_LRR"/>
</dbReference>
<protein>
    <recommendedName>
        <fullName evidence="5">Insulin-like domain-containing protein</fullName>
    </recommendedName>
</protein>
<evidence type="ECO:0000313" key="6">
    <source>
        <dbReference type="EMBL" id="KAJ8976238.1"/>
    </source>
</evidence>